<evidence type="ECO:0000313" key="1">
    <source>
        <dbReference type="EMBL" id="WOO43073.1"/>
    </source>
</evidence>
<dbReference type="Proteomes" id="UP001304300">
    <property type="component" value="Chromosome"/>
</dbReference>
<dbReference type="RefSeq" id="WP_317835610.1">
    <property type="nucleotide sequence ID" value="NZ_CP136920.1"/>
</dbReference>
<sequence>MSKPAKTEIENINTPGRTSRVDSVKYDAMRKLILSITPTTAPGLTAKEMVEKMKPLAPQALWPNGEKIGWWQKTVQLDLEAKKLIVRDSDSKPLRWYATR</sequence>
<keyword evidence="2" id="KW-1185">Reference proteome</keyword>
<dbReference type="AlphaFoldDB" id="A0AAQ3QSX6"/>
<proteinExistence type="predicted"/>
<dbReference type="EMBL" id="CP136920">
    <property type="protein sequence ID" value="WOO43073.1"/>
    <property type="molecule type" value="Genomic_DNA"/>
</dbReference>
<dbReference type="InterPro" id="IPR054233">
    <property type="entry name" value="DUF6958"/>
</dbReference>
<reference evidence="1 2" key="1">
    <citation type="submission" date="2023-10" db="EMBL/GenBank/DDBJ databases">
        <title>Rubellicoccus peritrichatus gen. nov., sp. nov., isolated from an algae of coral reef tank.</title>
        <authorList>
            <person name="Luo J."/>
        </authorList>
    </citation>
    <scope>NUCLEOTIDE SEQUENCE [LARGE SCALE GENOMIC DNA]</scope>
    <source>
        <strain evidence="1 2">CR14</strain>
    </source>
</reference>
<accession>A0AAQ3QSX6</accession>
<gene>
    <name evidence="1" type="ORF">RZN69_08200</name>
</gene>
<protein>
    <submittedName>
        <fullName evidence="1">Uncharacterized protein</fullName>
    </submittedName>
</protein>
<name>A0AAQ3QSX6_9BACT</name>
<dbReference type="Pfam" id="PF22278">
    <property type="entry name" value="DUF6958"/>
    <property type="match status" value="1"/>
</dbReference>
<evidence type="ECO:0000313" key="2">
    <source>
        <dbReference type="Proteomes" id="UP001304300"/>
    </source>
</evidence>
<organism evidence="1 2">
    <name type="scientific">Rubellicoccus peritrichatus</name>
    <dbReference type="NCBI Taxonomy" id="3080537"/>
    <lineage>
        <taxon>Bacteria</taxon>
        <taxon>Pseudomonadati</taxon>
        <taxon>Verrucomicrobiota</taxon>
        <taxon>Opitutia</taxon>
        <taxon>Puniceicoccales</taxon>
        <taxon>Cerasicoccaceae</taxon>
        <taxon>Rubellicoccus</taxon>
    </lineage>
</organism>
<dbReference type="KEGG" id="puo:RZN69_08200"/>